<dbReference type="PANTHER" id="PTHR30346:SF28">
    <property type="entry name" value="HTH-TYPE TRANSCRIPTIONAL REGULATOR CYNR"/>
    <property type="match status" value="1"/>
</dbReference>
<dbReference type="PROSITE" id="PS50931">
    <property type="entry name" value="HTH_LYSR"/>
    <property type="match status" value="1"/>
</dbReference>
<reference evidence="6" key="1">
    <citation type="submission" date="2021-01" db="EMBL/GenBank/DDBJ databases">
        <title>Whole genome shotgun sequence of Rugosimonospora africana NBRC 104875.</title>
        <authorList>
            <person name="Komaki H."/>
            <person name="Tamura T."/>
        </authorList>
    </citation>
    <scope>NUCLEOTIDE SEQUENCE</scope>
    <source>
        <strain evidence="6">NBRC 104875</strain>
    </source>
</reference>
<dbReference type="EMBL" id="BONZ01000021">
    <property type="protein sequence ID" value="GIH14120.1"/>
    <property type="molecule type" value="Genomic_DNA"/>
</dbReference>
<evidence type="ECO:0000256" key="4">
    <source>
        <dbReference type="ARBA" id="ARBA00023163"/>
    </source>
</evidence>
<organism evidence="6 7">
    <name type="scientific">Rugosimonospora africana</name>
    <dbReference type="NCBI Taxonomy" id="556532"/>
    <lineage>
        <taxon>Bacteria</taxon>
        <taxon>Bacillati</taxon>
        <taxon>Actinomycetota</taxon>
        <taxon>Actinomycetes</taxon>
        <taxon>Micromonosporales</taxon>
        <taxon>Micromonosporaceae</taxon>
        <taxon>Rugosimonospora</taxon>
    </lineage>
</organism>
<dbReference type="GO" id="GO:0003700">
    <property type="term" value="F:DNA-binding transcription factor activity"/>
    <property type="evidence" value="ECO:0007669"/>
    <property type="project" value="InterPro"/>
</dbReference>
<accession>A0A8J3QR34</accession>
<dbReference type="SUPFAM" id="SSF46785">
    <property type="entry name" value="Winged helix' DNA-binding domain"/>
    <property type="match status" value="1"/>
</dbReference>
<dbReference type="InterPro" id="IPR036388">
    <property type="entry name" value="WH-like_DNA-bd_sf"/>
</dbReference>
<keyword evidence="7" id="KW-1185">Reference proteome</keyword>
<dbReference type="AlphaFoldDB" id="A0A8J3QR34"/>
<dbReference type="RefSeq" id="WP_203917782.1">
    <property type="nucleotide sequence ID" value="NZ_BONZ01000021.1"/>
</dbReference>
<dbReference type="SUPFAM" id="SSF53850">
    <property type="entry name" value="Periplasmic binding protein-like II"/>
    <property type="match status" value="1"/>
</dbReference>
<dbReference type="Gene3D" id="3.40.190.290">
    <property type="match status" value="1"/>
</dbReference>
<evidence type="ECO:0000256" key="1">
    <source>
        <dbReference type="ARBA" id="ARBA00009437"/>
    </source>
</evidence>
<keyword evidence="4" id="KW-0804">Transcription</keyword>
<protein>
    <submittedName>
        <fullName evidence="6">Transcriptional regulator</fullName>
    </submittedName>
</protein>
<dbReference type="Pfam" id="PF00126">
    <property type="entry name" value="HTH_1"/>
    <property type="match status" value="1"/>
</dbReference>
<dbReference type="PANTHER" id="PTHR30346">
    <property type="entry name" value="TRANSCRIPTIONAL DUAL REGULATOR HCAR-RELATED"/>
    <property type="match status" value="1"/>
</dbReference>
<evidence type="ECO:0000256" key="2">
    <source>
        <dbReference type="ARBA" id="ARBA00023015"/>
    </source>
</evidence>
<dbReference type="InterPro" id="IPR005119">
    <property type="entry name" value="LysR_subst-bd"/>
</dbReference>
<dbReference type="CDD" id="cd05466">
    <property type="entry name" value="PBP2_LTTR_substrate"/>
    <property type="match status" value="1"/>
</dbReference>
<evidence type="ECO:0000313" key="6">
    <source>
        <dbReference type="EMBL" id="GIH14120.1"/>
    </source>
</evidence>
<comment type="similarity">
    <text evidence="1">Belongs to the LysR transcriptional regulatory family.</text>
</comment>
<comment type="caution">
    <text evidence="6">The sequence shown here is derived from an EMBL/GenBank/DDBJ whole genome shotgun (WGS) entry which is preliminary data.</text>
</comment>
<dbReference type="Gene3D" id="1.10.10.10">
    <property type="entry name" value="Winged helix-like DNA-binding domain superfamily/Winged helix DNA-binding domain"/>
    <property type="match status" value="1"/>
</dbReference>
<name>A0A8J3QR34_9ACTN</name>
<keyword evidence="2" id="KW-0805">Transcription regulation</keyword>
<dbReference type="InterPro" id="IPR036390">
    <property type="entry name" value="WH_DNA-bd_sf"/>
</dbReference>
<gene>
    <name evidence="6" type="ORF">Raf01_22920</name>
</gene>
<dbReference type="GO" id="GO:0003677">
    <property type="term" value="F:DNA binding"/>
    <property type="evidence" value="ECO:0007669"/>
    <property type="project" value="UniProtKB-KW"/>
</dbReference>
<dbReference type="InterPro" id="IPR000847">
    <property type="entry name" value="LysR_HTH_N"/>
</dbReference>
<evidence type="ECO:0000313" key="7">
    <source>
        <dbReference type="Proteomes" id="UP000642748"/>
    </source>
</evidence>
<sequence length="285" mass="31012">MGGRELLESDAMRAFAVFAEHRNFTTAAAALRISQPSLHVKIRKLATGLGWQLYEREGRRLVLTEAGQRLAALAADNARRLDEFLRDLDQAPSTLTVAAGRGTFRWVIPDALRRVSAHGLRIQVVVADRDSAVAALSTGRADVAVIGYDPPPRQLESVPIAEYPQVLVIDAAHPLAQRDQLRLADLDGLDLVVPPADRPHRRALERGLADAGVSWNPVAEADGWDLLVHFAALRIGGTVVNGCVPAPEGLAAVPVTDLPAVRYWAAWRGRRHAGRPDIVEHLLRP</sequence>
<evidence type="ECO:0000259" key="5">
    <source>
        <dbReference type="PROSITE" id="PS50931"/>
    </source>
</evidence>
<dbReference type="PRINTS" id="PR00039">
    <property type="entry name" value="HTHLYSR"/>
</dbReference>
<evidence type="ECO:0000256" key="3">
    <source>
        <dbReference type="ARBA" id="ARBA00023125"/>
    </source>
</evidence>
<proteinExistence type="inferred from homology"/>
<dbReference type="Pfam" id="PF03466">
    <property type="entry name" value="LysR_substrate"/>
    <property type="match status" value="1"/>
</dbReference>
<feature type="domain" description="HTH lysR-type" evidence="5">
    <location>
        <begin position="7"/>
        <end position="64"/>
    </location>
</feature>
<dbReference type="Proteomes" id="UP000642748">
    <property type="component" value="Unassembled WGS sequence"/>
</dbReference>
<dbReference type="GO" id="GO:0032993">
    <property type="term" value="C:protein-DNA complex"/>
    <property type="evidence" value="ECO:0007669"/>
    <property type="project" value="TreeGrafter"/>
</dbReference>
<keyword evidence="3" id="KW-0238">DNA-binding</keyword>